<dbReference type="InterPro" id="IPR038063">
    <property type="entry name" value="Transpep_catalytic_dom"/>
</dbReference>
<comment type="pathway">
    <text evidence="1 7">Cell wall biogenesis; peptidoglycan biosynthesis.</text>
</comment>
<dbReference type="InterPro" id="IPR052905">
    <property type="entry name" value="LD-transpeptidase_YkuD-like"/>
</dbReference>
<feature type="domain" description="L,D-TPase catalytic" evidence="8">
    <location>
        <begin position="322"/>
        <end position="502"/>
    </location>
</feature>
<evidence type="ECO:0000256" key="4">
    <source>
        <dbReference type="ARBA" id="ARBA00022960"/>
    </source>
</evidence>
<dbReference type="PANTHER" id="PTHR41533">
    <property type="entry name" value="L,D-TRANSPEPTIDASE HI_1667-RELATED"/>
    <property type="match status" value="1"/>
</dbReference>
<evidence type="ECO:0000313" key="9">
    <source>
        <dbReference type="EMBL" id="MCF1713620.1"/>
    </source>
</evidence>
<accession>A0ABS9BE87</accession>
<dbReference type="PROSITE" id="PS51257">
    <property type="entry name" value="PROKAR_LIPOPROTEIN"/>
    <property type="match status" value="1"/>
</dbReference>
<comment type="caution">
    <text evidence="9">The sequence shown here is derived from an EMBL/GenBank/DDBJ whole genome shotgun (WGS) entry which is preliminary data.</text>
</comment>
<evidence type="ECO:0000256" key="2">
    <source>
        <dbReference type="ARBA" id="ARBA00005992"/>
    </source>
</evidence>
<comment type="similarity">
    <text evidence="2">Belongs to the YkuD family.</text>
</comment>
<dbReference type="Gene3D" id="2.40.440.10">
    <property type="entry name" value="L,D-transpeptidase catalytic domain-like"/>
    <property type="match status" value="1"/>
</dbReference>
<dbReference type="SUPFAM" id="SSF141523">
    <property type="entry name" value="L,D-transpeptidase catalytic domain-like"/>
    <property type="match status" value="1"/>
</dbReference>
<dbReference type="RefSeq" id="WP_234864148.1">
    <property type="nucleotide sequence ID" value="NZ_JAKEVY010000001.1"/>
</dbReference>
<keyword evidence="5 7" id="KW-0573">Peptidoglycan synthesis</keyword>
<dbReference type="EMBL" id="JAKEVY010000001">
    <property type="protein sequence ID" value="MCF1713620.1"/>
    <property type="molecule type" value="Genomic_DNA"/>
</dbReference>
<dbReference type="Proteomes" id="UP001200145">
    <property type="component" value="Unassembled WGS sequence"/>
</dbReference>
<sequence>MRNILRCIGIVCLVSTLAGCFSSTSPEEVVLVDKKEEVPMVVSEQIHELLRYLTNRDGYLKDSVLLTEYSLMQEFYEKNGYHPIWSEADHWKPAGDSLFFMISQATSYGLFPSDYHHPILLEIRNKIILDSVSRKNAALWARADLLLTDACWKMAHHLKYGHLNRDSITIRKDSAFTDEEKLNLLGSLHRNGQVQTMLNRLEPKHKGYQELKKGLAAFLAKANFQPVESIQYPATDSMAFVQQVGKKLKAMGFLDSSWVAGDDSLVFAKAVKKYQSSKGIITTGFVAQLTVASLNTTDWDYFKTIALNLDRYRQLPDTMPETYLWVNLPAYQLEVMDYDTVALQSKIIIGTPKTPTPVLNSSITNFITYPQWTVPYSIIFKEMLPKIRKDIQYLAKENLMVVDRYDSVIAPETIDWNKVNKNSFPYLLRQRQGDDNSLGVMKFNFRNKYSVYLHDTNARGLFSRDNRALSHGCVRVQKWEDLSHFLVRNNEIRYHPDTIRALIQRQEKKTIGDFPQVPIYIRYITAAGADGDIRFFPDIYEEDKRLKERYFASKSNNP</sequence>
<evidence type="ECO:0000256" key="3">
    <source>
        <dbReference type="ARBA" id="ARBA00022679"/>
    </source>
</evidence>
<dbReference type="InterPro" id="IPR005490">
    <property type="entry name" value="LD_TPept_cat_dom"/>
</dbReference>
<proteinExistence type="inferred from homology"/>
<evidence type="ECO:0000256" key="6">
    <source>
        <dbReference type="ARBA" id="ARBA00023316"/>
    </source>
</evidence>
<evidence type="ECO:0000256" key="5">
    <source>
        <dbReference type="ARBA" id="ARBA00022984"/>
    </source>
</evidence>
<dbReference type="PANTHER" id="PTHR41533:SF2">
    <property type="entry name" value="BLR7131 PROTEIN"/>
    <property type="match status" value="1"/>
</dbReference>
<dbReference type="InterPro" id="IPR045380">
    <property type="entry name" value="LD_TPept_scaffold_dom"/>
</dbReference>
<dbReference type="Pfam" id="PF20142">
    <property type="entry name" value="Scaffold"/>
    <property type="match status" value="1"/>
</dbReference>
<evidence type="ECO:0000259" key="8">
    <source>
        <dbReference type="PROSITE" id="PS52029"/>
    </source>
</evidence>
<keyword evidence="6 7" id="KW-0961">Cell wall biogenesis/degradation</keyword>
<protein>
    <submittedName>
        <fullName evidence="9">L,D-transpeptidase family protein</fullName>
    </submittedName>
</protein>
<keyword evidence="10" id="KW-1185">Reference proteome</keyword>
<evidence type="ECO:0000313" key="10">
    <source>
        <dbReference type="Proteomes" id="UP001200145"/>
    </source>
</evidence>
<evidence type="ECO:0000256" key="1">
    <source>
        <dbReference type="ARBA" id="ARBA00004752"/>
    </source>
</evidence>
<gene>
    <name evidence="9" type="ORF">L0U88_03130</name>
</gene>
<name>A0ABS9BE87_9BACT</name>
<keyword evidence="3" id="KW-0808">Transferase</keyword>
<keyword evidence="4 7" id="KW-0133">Cell shape</keyword>
<dbReference type="PROSITE" id="PS52029">
    <property type="entry name" value="LD_TPASE"/>
    <property type="match status" value="1"/>
</dbReference>
<feature type="active site" description="Nucleophile" evidence="7">
    <location>
        <position position="473"/>
    </location>
</feature>
<organism evidence="9 10">
    <name type="scientific">Flavihumibacter fluminis</name>
    <dbReference type="NCBI Taxonomy" id="2909236"/>
    <lineage>
        <taxon>Bacteria</taxon>
        <taxon>Pseudomonadati</taxon>
        <taxon>Bacteroidota</taxon>
        <taxon>Chitinophagia</taxon>
        <taxon>Chitinophagales</taxon>
        <taxon>Chitinophagaceae</taxon>
        <taxon>Flavihumibacter</taxon>
    </lineage>
</organism>
<dbReference type="CDD" id="cd16913">
    <property type="entry name" value="YkuD_like"/>
    <property type="match status" value="1"/>
</dbReference>
<feature type="active site" description="Proton donor/acceptor" evidence="7">
    <location>
        <position position="454"/>
    </location>
</feature>
<dbReference type="Pfam" id="PF03734">
    <property type="entry name" value="YkuD"/>
    <property type="match status" value="1"/>
</dbReference>
<reference evidence="9 10" key="1">
    <citation type="submission" date="2022-01" db="EMBL/GenBank/DDBJ databases">
        <title>Flavihumibacter sp. nov., isolated from sediment of a river.</title>
        <authorList>
            <person name="Liu H."/>
        </authorList>
    </citation>
    <scope>NUCLEOTIDE SEQUENCE [LARGE SCALE GENOMIC DNA]</scope>
    <source>
        <strain evidence="9 10">RY-1</strain>
    </source>
</reference>
<evidence type="ECO:0000256" key="7">
    <source>
        <dbReference type="PROSITE-ProRule" id="PRU01373"/>
    </source>
</evidence>